<organism evidence="1 2">
    <name type="scientific">Camellia lanceoleosa</name>
    <dbReference type="NCBI Taxonomy" id="1840588"/>
    <lineage>
        <taxon>Eukaryota</taxon>
        <taxon>Viridiplantae</taxon>
        <taxon>Streptophyta</taxon>
        <taxon>Embryophyta</taxon>
        <taxon>Tracheophyta</taxon>
        <taxon>Spermatophyta</taxon>
        <taxon>Magnoliopsida</taxon>
        <taxon>eudicotyledons</taxon>
        <taxon>Gunneridae</taxon>
        <taxon>Pentapetalae</taxon>
        <taxon>asterids</taxon>
        <taxon>Ericales</taxon>
        <taxon>Theaceae</taxon>
        <taxon>Camellia</taxon>
    </lineage>
</organism>
<evidence type="ECO:0000313" key="1">
    <source>
        <dbReference type="EMBL" id="KAI8029145.1"/>
    </source>
</evidence>
<evidence type="ECO:0000313" key="2">
    <source>
        <dbReference type="Proteomes" id="UP001060215"/>
    </source>
</evidence>
<name>A0ACC0IWS4_9ERIC</name>
<comment type="caution">
    <text evidence="1">The sequence shown here is derived from an EMBL/GenBank/DDBJ whole genome shotgun (WGS) entry which is preliminary data.</text>
</comment>
<protein>
    <submittedName>
        <fullName evidence="1">Uncharacterized protein</fullName>
    </submittedName>
</protein>
<reference evidence="1 2" key="1">
    <citation type="journal article" date="2022" name="Plant J.">
        <title>Chromosome-level genome of Camellia lanceoleosa provides a valuable resource for understanding genome evolution and self-incompatibility.</title>
        <authorList>
            <person name="Gong W."/>
            <person name="Xiao S."/>
            <person name="Wang L."/>
            <person name="Liao Z."/>
            <person name="Chang Y."/>
            <person name="Mo W."/>
            <person name="Hu G."/>
            <person name="Li W."/>
            <person name="Zhao G."/>
            <person name="Zhu H."/>
            <person name="Hu X."/>
            <person name="Ji K."/>
            <person name="Xiang X."/>
            <person name="Song Q."/>
            <person name="Yuan D."/>
            <person name="Jin S."/>
            <person name="Zhang L."/>
        </authorList>
    </citation>
    <scope>NUCLEOTIDE SEQUENCE [LARGE SCALE GENOMIC DNA]</scope>
    <source>
        <strain evidence="1">SQ_2022a</strain>
    </source>
</reference>
<accession>A0ACC0IWS4</accession>
<dbReference type="EMBL" id="CM045758">
    <property type="protein sequence ID" value="KAI8029145.1"/>
    <property type="molecule type" value="Genomic_DNA"/>
</dbReference>
<dbReference type="Proteomes" id="UP001060215">
    <property type="component" value="Chromosome 1"/>
</dbReference>
<keyword evidence="2" id="KW-1185">Reference proteome</keyword>
<proteinExistence type="predicted"/>
<gene>
    <name evidence="1" type="ORF">LOK49_LG01G01075</name>
</gene>
<sequence length="247" mass="27949">MAESLIEMAQRLVLTEEEEAEVVVDEVHLQPTEAKVGLCLVGKLLTTRPFNFEAMRTTLSAVWRASKGIVFKTLGDNLFLIQFGHIVDKKRVLINGPWNFDKQLVMLKEFDGDLQPVDITFSSVAFWVHVSNLPLISMTWDVGVLLGNQLGRFVDMEHGEGGIAWGRTLQLRVEINIAKPLRRNLKMAVSRRESVWVTLTYEKLPNFCFHCGLLGHTVRDCENKILGNDEVDGTPLQYGAWLRAETI</sequence>